<dbReference type="OrthoDB" id="693270at2759"/>
<protein>
    <submittedName>
        <fullName evidence="2">E3 ubiquitin-protein like</fullName>
    </submittedName>
</protein>
<dbReference type="STRING" id="1590841.A0A2R6P888"/>
<evidence type="ECO:0000313" key="3">
    <source>
        <dbReference type="Proteomes" id="UP000241394"/>
    </source>
</evidence>
<dbReference type="FunCoup" id="A0A2R6P888">
    <property type="interactions" value="2968"/>
</dbReference>
<comment type="caution">
    <text evidence="2">The sequence shown here is derived from an EMBL/GenBank/DDBJ whole genome shotgun (WGS) entry which is preliminary data.</text>
</comment>
<proteinExistence type="predicted"/>
<feature type="compositionally biased region" description="Basic residues" evidence="1">
    <location>
        <begin position="1"/>
        <end position="10"/>
    </location>
</feature>
<dbReference type="PANTHER" id="PTHR34055:SF1">
    <property type="entry name" value="EXPRESSED PROTEIN"/>
    <property type="match status" value="1"/>
</dbReference>
<evidence type="ECO:0000256" key="1">
    <source>
        <dbReference type="SAM" id="MobiDB-lite"/>
    </source>
</evidence>
<dbReference type="PANTHER" id="PTHR34055">
    <property type="entry name" value="OS09G0491596 PROTEIN"/>
    <property type="match status" value="1"/>
</dbReference>
<keyword evidence="3" id="KW-1185">Reference proteome</keyword>
<sequence length="153" mass="17381">MGRGRGKGKKFSVTNQEDAGSGEEEKIPVQKRRGRPQKLFKDEIDEEEFEKVEAEDSDNTKNGVLSKETKSSTTAENGKKRKRNSQATEKSDSVKLENGVGSRSSTDDSTKSNGFRHNGSRRKIRMLMQVRGIWILELLSRNYWRNGQSSGWR</sequence>
<accession>A0A2R6P888</accession>
<name>A0A2R6P888_ACTCC</name>
<dbReference type="EMBL" id="NKQK01000028">
    <property type="protein sequence ID" value="PSR86861.1"/>
    <property type="molecule type" value="Genomic_DNA"/>
</dbReference>
<feature type="region of interest" description="Disordered" evidence="1">
    <location>
        <begin position="1"/>
        <end position="117"/>
    </location>
</feature>
<evidence type="ECO:0000313" key="2">
    <source>
        <dbReference type="EMBL" id="PSR86861.1"/>
    </source>
</evidence>
<organism evidence="2 3">
    <name type="scientific">Actinidia chinensis var. chinensis</name>
    <name type="common">Chinese soft-hair kiwi</name>
    <dbReference type="NCBI Taxonomy" id="1590841"/>
    <lineage>
        <taxon>Eukaryota</taxon>
        <taxon>Viridiplantae</taxon>
        <taxon>Streptophyta</taxon>
        <taxon>Embryophyta</taxon>
        <taxon>Tracheophyta</taxon>
        <taxon>Spermatophyta</taxon>
        <taxon>Magnoliopsida</taxon>
        <taxon>eudicotyledons</taxon>
        <taxon>Gunneridae</taxon>
        <taxon>Pentapetalae</taxon>
        <taxon>asterids</taxon>
        <taxon>Ericales</taxon>
        <taxon>Actinidiaceae</taxon>
        <taxon>Actinidia</taxon>
    </lineage>
</organism>
<reference evidence="3" key="2">
    <citation type="journal article" date="2018" name="BMC Genomics">
        <title>A manually annotated Actinidia chinensis var. chinensis (kiwifruit) genome highlights the challenges associated with draft genomes and gene prediction in plants.</title>
        <authorList>
            <person name="Pilkington S.M."/>
            <person name="Crowhurst R."/>
            <person name="Hilario E."/>
            <person name="Nardozza S."/>
            <person name="Fraser L."/>
            <person name="Peng Y."/>
            <person name="Gunaseelan K."/>
            <person name="Simpson R."/>
            <person name="Tahir J."/>
            <person name="Deroles S.C."/>
            <person name="Templeton K."/>
            <person name="Luo Z."/>
            <person name="Davy M."/>
            <person name="Cheng C."/>
            <person name="McNeilage M."/>
            <person name="Scaglione D."/>
            <person name="Liu Y."/>
            <person name="Zhang Q."/>
            <person name="Datson P."/>
            <person name="De Silva N."/>
            <person name="Gardiner S.E."/>
            <person name="Bassett H."/>
            <person name="Chagne D."/>
            <person name="McCallum J."/>
            <person name="Dzierzon H."/>
            <person name="Deng C."/>
            <person name="Wang Y.Y."/>
            <person name="Barron L."/>
            <person name="Manako K."/>
            <person name="Bowen J."/>
            <person name="Foster T.M."/>
            <person name="Erridge Z.A."/>
            <person name="Tiffin H."/>
            <person name="Waite C.N."/>
            <person name="Davies K.M."/>
            <person name="Grierson E.P."/>
            <person name="Laing W.A."/>
            <person name="Kirk R."/>
            <person name="Chen X."/>
            <person name="Wood M."/>
            <person name="Montefiori M."/>
            <person name="Brummell D.A."/>
            <person name="Schwinn K.E."/>
            <person name="Catanach A."/>
            <person name="Fullerton C."/>
            <person name="Li D."/>
            <person name="Meiyalaghan S."/>
            <person name="Nieuwenhuizen N."/>
            <person name="Read N."/>
            <person name="Prakash R."/>
            <person name="Hunter D."/>
            <person name="Zhang H."/>
            <person name="McKenzie M."/>
            <person name="Knabel M."/>
            <person name="Harris A."/>
            <person name="Allan A.C."/>
            <person name="Gleave A."/>
            <person name="Chen A."/>
            <person name="Janssen B.J."/>
            <person name="Plunkett B."/>
            <person name="Ampomah-Dwamena C."/>
            <person name="Voogd C."/>
            <person name="Leif D."/>
            <person name="Lafferty D."/>
            <person name="Souleyre E.J.F."/>
            <person name="Varkonyi-Gasic E."/>
            <person name="Gambi F."/>
            <person name="Hanley J."/>
            <person name="Yao J.L."/>
            <person name="Cheung J."/>
            <person name="David K.M."/>
            <person name="Warren B."/>
            <person name="Marsh K."/>
            <person name="Snowden K.C."/>
            <person name="Lin-Wang K."/>
            <person name="Brian L."/>
            <person name="Martinez-Sanchez M."/>
            <person name="Wang M."/>
            <person name="Ileperuma N."/>
            <person name="Macnee N."/>
            <person name="Campin R."/>
            <person name="McAtee P."/>
            <person name="Drummond R.S.M."/>
            <person name="Espley R.V."/>
            <person name="Ireland H.S."/>
            <person name="Wu R."/>
            <person name="Atkinson R.G."/>
            <person name="Karunairetnam S."/>
            <person name="Bulley S."/>
            <person name="Chunkath S."/>
            <person name="Hanley Z."/>
            <person name="Storey R."/>
            <person name="Thrimawithana A.H."/>
            <person name="Thomson S."/>
            <person name="David C."/>
            <person name="Testolin R."/>
            <person name="Huang H."/>
            <person name="Hellens R.P."/>
            <person name="Schaffer R.J."/>
        </authorList>
    </citation>
    <scope>NUCLEOTIDE SEQUENCE [LARGE SCALE GENOMIC DNA]</scope>
    <source>
        <strain evidence="3">cv. Red5</strain>
    </source>
</reference>
<dbReference type="OMA" id="GISNKEM"/>
<dbReference type="Proteomes" id="UP000241394">
    <property type="component" value="Chromosome LG28"/>
</dbReference>
<feature type="compositionally biased region" description="Acidic residues" evidence="1">
    <location>
        <begin position="43"/>
        <end position="57"/>
    </location>
</feature>
<feature type="compositionally biased region" description="Basic residues" evidence="1">
    <location>
        <begin position="29"/>
        <end position="38"/>
    </location>
</feature>
<dbReference type="InParanoid" id="A0A2R6P888"/>
<dbReference type="Gramene" id="PSR86861">
    <property type="protein sequence ID" value="PSR86861"/>
    <property type="gene ID" value="CEY00_Acc32490"/>
</dbReference>
<reference evidence="2 3" key="1">
    <citation type="submission" date="2017-07" db="EMBL/GenBank/DDBJ databases">
        <title>An improved, manually edited Actinidia chinensis var. chinensis (kiwifruit) genome highlights the challenges associated with draft genomes and gene prediction in plants.</title>
        <authorList>
            <person name="Pilkington S."/>
            <person name="Crowhurst R."/>
            <person name="Hilario E."/>
            <person name="Nardozza S."/>
            <person name="Fraser L."/>
            <person name="Peng Y."/>
            <person name="Gunaseelan K."/>
            <person name="Simpson R."/>
            <person name="Tahir J."/>
            <person name="Deroles S."/>
            <person name="Templeton K."/>
            <person name="Luo Z."/>
            <person name="Davy M."/>
            <person name="Cheng C."/>
            <person name="Mcneilage M."/>
            <person name="Scaglione D."/>
            <person name="Liu Y."/>
            <person name="Zhang Q."/>
            <person name="Datson P."/>
            <person name="De Silva N."/>
            <person name="Gardiner S."/>
            <person name="Bassett H."/>
            <person name="Chagne D."/>
            <person name="Mccallum J."/>
            <person name="Dzierzon H."/>
            <person name="Deng C."/>
            <person name="Wang Y.-Y."/>
            <person name="Barron N."/>
            <person name="Manako K."/>
            <person name="Bowen J."/>
            <person name="Foster T."/>
            <person name="Erridge Z."/>
            <person name="Tiffin H."/>
            <person name="Waite C."/>
            <person name="Davies K."/>
            <person name="Grierson E."/>
            <person name="Laing W."/>
            <person name="Kirk R."/>
            <person name="Chen X."/>
            <person name="Wood M."/>
            <person name="Montefiori M."/>
            <person name="Brummell D."/>
            <person name="Schwinn K."/>
            <person name="Catanach A."/>
            <person name="Fullerton C."/>
            <person name="Li D."/>
            <person name="Meiyalaghan S."/>
            <person name="Nieuwenhuizen N."/>
            <person name="Read N."/>
            <person name="Prakash R."/>
            <person name="Hunter D."/>
            <person name="Zhang H."/>
            <person name="Mckenzie M."/>
            <person name="Knabel M."/>
            <person name="Harris A."/>
            <person name="Allan A."/>
            <person name="Chen A."/>
            <person name="Janssen B."/>
            <person name="Plunkett B."/>
            <person name="Dwamena C."/>
            <person name="Voogd C."/>
            <person name="Leif D."/>
            <person name="Lafferty D."/>
            <person name="Souleyre E."/>
            <person name="Varkonyi-Gasic E."/>
            <person name="Gambi F."/>
            <person name="Hanley J."/>
            <person name="Yao J.-L."/>
            <person name="Cheung J."/>
            <person name="David K."/>
            <person name="Warren B."/>
            <person name="Marsh K."/>
            <person name="Snowden K."/>
            <person name="Lin-Wang K."/>
            <person name="Brian L."/>
            <person name="Martinez-Sanchez M."/>
            <person name="Wang M."/>
            <person name="Ileperuma N."/>
            <person name="Macnee N."/>
            <person name="Campin R."/>
            <person name="Mcatee P."/>
            <person name="Drummond R."/>
            <person name="Espley R."/>
            <person name="Ireland H."/>
            <person name="Wu R."/>
            <person name="Atkinson R."/>
            <person name="Karunairetnam S."/>
            <person name="Bulley S."/>
            <person name="Chunkath S."/>
            <person name="Hanley Z."/>
            <person name="Storey R."/>
            <person name="Thrimawithana A."/>
            <person name="Thomson S."/>
            <person name="David C."/>
            <person name="Testolin R."/>
        </authorList>
    </citation>
    <scope>NUCLEOTIDE SEQUENCE [LARGE SCALE GENOMIC DNA]</scope>
    <source>
        <strain evidence="3">cv. Red5</strain>
        <tissue evidence="2">Young leaf</tissue>
    </source>
</reference>
<gene>
    <name evidence="2" type="ORF">CEY00_Acc32490</name>
</gene>
<dbReference type="AlphaFoldDB" id="A0A2R6P888"/>